<dbReference type="GO" id="GO:0016020">
    <property type="term" value="C:membrane"/>
    <property type="evidence" value="ECO:0007669"/>
    <property type="project" value="UniProtKB-SubCell"/>
</dbReference>
<dbReference type="PANTHER" id="PTHR21576">
    <property type="entry name" value="UNCHARACTERIZED NODULIN-LIKE PROTEIN"/>
    <property type="match status" value="1"/>
</dbReference>
<keyword evidence="2 5" id="KW-0812">Transmembrane</keyword>
<accession>A0A2I0J843</accession>
<evidence type="ECO:0000313" key="6">
    <source>
        <dbReference type="EMBL" id="PKI52407.1"/>
    </source>
</evidence>
<reference evidence="6 7" key="1">
    <citation type="submission" date="2017-11" db="EMBL/GenBank/DDBJ databases">
        <title>De-novo sequencing of pomegranate (Punica granatum L.) genome.</title>
        <authorList>
            <person name="Akparov Z."/>
            <person name="Amiraslanov A."/>
            <person name="Hajiyeva S."/>
            <person name="Abbasov M."/>
            <person name="Kaur K."/>
            <person name="Hamwieh A."/>
            <person name="Solovyev V."/>
            <person name="Salamov A."/>
            <person name="Braich B."/>
            <person name="Kosarev P."/>
            <person name="Mahmoud A."/>
            <person name="Hajiyev E."/>
            <person name="Babayeva S."/>
            <person name="Izzatullayeva V."/>
            <person name="Mammadov A."/>
            <person name="Mammadov A."/>
            <person name="Sharifova S."/>
            <person name="Ojaghi J."/>
            <person name="Eynullazada K."/>
            <person name="Bayramov B."/>
            <person name="Abdulazimova A."/>
            <person name="Shahmuradov I."/>
        </authorList>
    </citation>
    <scope>NUCLEOTIDE SEQUENCE [LARGE SCALE GENOMIC DNA]</scope>
    <source>
        <strain evidence="7">cv. AG2017</strain>
        <tissue evidence="6">Leaf</tissue>
    </source>
</reference>
<comment type="subcellular location">
    <subcellularLocation>
        <location evidence="1">Membrane</location>
        <topology evidence="1">Multi-pass membrane protein</topology>
    </subcellularLocation>
</comment>
<gene>
    <name evidence="6" type="ORF">CRG98_027210</name>
</gene>
<evidence type="ECO:0000313" key="7">
    <source>
        <dbReference type="Proteomes" id="UP000233551"/>
    </source>
</evidence>
<keyword evidence="7" id="KW-1185">Reference proteome</keyword>
<keyword evidence="3 5" id="KW-1133">Transmembrane helix</keyword>
<evidence type="ECO:0000256" key="2">
    <source>
        <dbReference type="ARBA" id="ARBA00022692"/>
    </source>
</evidence>
<dbReference type="Proteomes" id="UP000233551">
    <property type="component" value="Unassembled WGS sequence"/>
</dbReference>
<evidence type="ECO:0000256" key="4">
    <source>
        <dbReference type="ARBA" id="ARBA00023136"/>
    </source>
</evidence>
<evidence type="ECO:0008006" key="8">
    <source>
        <dbReference type="Google" id="ProtNLM"/>
    </source>
</evidence>
<evidence type="ECO:0000256" key="5">
    <source>
        <dbReference type="SAM" id="Phobius"/>
    </source>
</evidence>
<sequence length="136" mass="14618">MLILFVATTCGVGGTLTAIDNLGQIGAALGYPARSVTTFVSLVSIWNYLGRAVAGFASEVLLVKYSCPRPLLFTLVLILLGPNVNMLDLIAPHSVLSQVPNPDSFLIFVFQWSDLLTGLLGIVASHVHSQDIRKEH</sequence>
<proteinExistence type="predicted"/>
<dbReference type="AlphaFoldDB" id="A0A2I0J843"/>
<feature type="transmembrane region" description="Helical" evidence="5">
    <location>
        <begin position="70"/>
        <end position="92"/>
    </location>
</feature>
<feature type="transmembrane region" description="Helical" evidence="5">
    <location>
        <begin position="104"/>
        <end position="124"/>
    </location>
</feature>
<dbReference type="STRING" id="22663.A0A2I0J843"/>
<dbReference type="PANTHER" id="PTHR21576:SF122">
    <property type="entry name" value="MFS TRANSPORTER"/>
    <property type="match status" value="1"/>
</dbReference>
<keyword evidence="4 5" id="KW-0472">Membrane</keyword>
<name>A0A2I0J843_PUNGR</name>
<comment type="caution">
    <text evidence="6">The sequence shown here is derived from an EMBL/GenBank/DDBJ whole genome shotgun (WGS) entry which is preliminary data.</text>
</comment>
<evidence type="ECO:0000256" key="3">
    <source>
        <dbReference type="ARBA" id="ARBA00022989"/>
    </source>
</evidence>
<dbReference type="EMBL" id="PGOL01001936">
    <property type="protein sequence ID" value="PKI52407.1"/>
    <property type="molecule type" value="Genomic_DNA"/>
</dbReference>
<organism evidence="6 7">
    <name type="scientific">Punica granatum</name>
    <name type="common">Pomegranate</name>
    <dbReference type="NCBI Taxonomy" id="22663"/>
    <lineage>
        <taxon>Eukaryota</taxon>
        <taxon>Viridiplantae</taxon>
        <taxon>Streptophyta</taxon>
        <taxon>Embryophyta</taxon>
        <taxon>Tracheophyta</taxon>
        <taxon>Spermatophyta</taxon>
        <taxon>Magnoliopsida</taxon>
        <taxon>eudicotyledons</taxon>
        <taxon>Gunneridae</taxon>
        <taxon>Pentapetalae</taxon>
        <taxon>rosids</taxon>
        <taxon>malvids</taxon>
        <taxon>Myrtales</taxon>
        <taxon>Lythraceae</taxon>
        <taxon>Punica</taxon>
    </lineage>
</organism>
<evidence type="ECO:0000256" key="1">
    <source>
        <dbReference type="ARBA" id="ARBA00004141"/>
    </source>
</evidence>
<feature type="transmembrane region" description="Helical" evidence="5">
    <location>
        <begin position="28"/>
        <end position="49"/>
    </location>
</feature>
<protein>
    <recommendedName>
        <fullName evidence="8">Nodulin-like domain-containing protein</fullName>
    </recommendedName>
</protein>